<dbReference type="InterPro" id="IPR050121">
    <property type="entry name" value="Cytochrome_P450_monoxygenase"/>
</dbReference>
<dbReference type="InterPro" id="IPR036396">
    <property type="entry name" value="Cyt_P450_sf"/>
</dbReference>
<dbReference type="PANTHER" id="PTHR24305">
    <property type="entry name" value="CYTOCHROME P450"/>
    <property type="match status" value="1"/>
</dbReference>
<dbReference type="HOGENOM" id="CLU_001570_5_11_1"/>
<keyword evidence="9" id="KW-0560">Oxidoreductase</keyword>
<evidence type="ECO:0000256" key="3">
    <source>
        <dbReference type="ARBA" id="ARBA00004721"/>
    </source>
</evidence>
<dbReference type="OrthoDB" id="1470350at2759"/>
<evidence type="ECO:0000256" key="1">
    <source>
        <dbReference type="ARBA" id="ARBA00001971"/>
    </source>
</evidence>
<comment type="subcellular location">
    <subcellularLocation>
        <location evidence="2">Membrane</location>
    </subcellularLocation>
</comment>
<evidence type="ECO:0000256" key="5">
    <source>
        <dbReference type="ARBA" id="ARBA00022617"/>
    </source>
</evidence>
<evidence type="ECO:0000256" key="4">
    <source>
        <dbReference type="ARBA" id="ARBA00010617"/>
    </source>
</evidence>
<evidence type="ECO:0000256" key="6">
    <source>
        <dbReference type="ARBA" id="ARBA00022692"/>
    </source>
</evidence>
<dbReference type="GO" id="GO:0004497">
    <property type="term" value="F:monooxygenase activity"/>
    <property type="evidence" value="ECO:0007669"/>
    <property type="project" value="UniProtKB-KW"/>
</dbReference>
<evidence type="ECO:0000256" key="2">
    <source>
        <dbReference type="ARBA" id="ARBA00004370"/>
    </source>
</evidence>
<dbReference type="SUPFAM" id="SSF48264">
    <property type="entry name" value="Cytochrome P450"/>
    <property type="match status" value="1"/>
</dbReference>
<protein>
    <recommendedName>
        <fullName evidence="16">Cytochrome P450</fullName>
    </recommendedName>
</protein>
<evidence type="ECO:0000313" key="15">
    <source>
        <dbReference type="Proteomes" id="UP000053593"/>
    </source>
</evidence>
<sequence length="553" mass="62002">MTVTNFLNLQIGIAVLALVLLRHVYRKISRISSGVENVPGPKSPSWFKGNFEQVFNPSAWGFHEFLAQKYGSTVRLHSPFGGTGLYTCDPEAMHTILIKEQDVFEEIDRFVKSNVVVFGHGLLGTLGHRHRKQRKMLNPVFSAAHLRAMVPPFFDIAHKLQSALEGQLQKRPKGQKVDILLWMARTALELIGQAGLGFSFDPLTDEESTHPYSTITKELLPTMTRLSFWFVNVLPLVSEIGSPGFRRFMVNLLPWKDVHQMRDIVDYMYDIATGIYEKKKQAFERGDEAVTQQIGGGNDLISILMKENMNAADEDRLDEIEVISQMNTFIFAAMDTTSSAMARVLHLLSKHPQAQHRLRNELIEAKLQNGGQDLSYDELLSLPYLDAVCRETLRLYSPASTVTRIARQDAVIPLSKPLTGLDGTEMNEIAVPKGTTIVVSILNSNRNPDLWGKDADEWKPERWLSPLPTTLTDARIPGVYSHLMTFIGGGRSCIGFKFSQLEMKVVISVLVESFKFSPSDSDAEVFWQMNGVTVPVVGKDQHPQLPLVISPVI</sequence>
<evidence type="ECO:0000256" key="7">
    <source>
        <dbReference type="ARBA" id="ARBA00022723"/>
    </source>
</evidence>
<keyword evidence="5 13" id="KW-0349">Heme</keyword>
<keyword evidence="15" id="KW-1185">Reference proteome</keyword>
<dbReference type="PRINTS" id="PR00463">
    <property type="entry name" value="EP450I"/>
</dbReference>
<keyword evidence="12" id="KW-0472">Membrane</keyword>
<evidence type="ECO:0000256" key="10">
    <source>
        <dbReference type="ARBA" id="ARBA00023004"/>
    </source>
</evidence>
<comment type="pathway">
    <text evidence="3">Secondary metabolite biosynthesis; terpenoid biosynthesis.</text>
</comment>
<dbReference type="InterPro" id="IPR002401">
    <property type="entry name" value="Cyt_P450_E_grp-I"/>
</dbReference>
<dbReference type="Gene3D" id="1.10.630.10">
    <property type="entry name" value="Cytochrome P450"/>
    <property type="match status" value="1"/>
</dbReference>
<dbReference type="Proteomes" id="UP000053593">
    <property type="component" value="Unassembled WGS sequence"/>
</dbReference>
<organism evidence="14 15">
    <name type="scientific">Collybiopsis luxurians FD-317 M1</name>
    <dbReference type="NCBI Taxonomy" id="944289"/>
    <lineage>
        <taxon>Eukaryota</taxon>
        <taxon>Fungi</taxon>
        <taxon>Dikarya</taxon>
        <taxon>Basidiomycota</taxon>
        <taxon>Agaricomycotina</taxon>
        <taxon>Agaricomycetes</taxon>
        <taxon>Agaricomycetidae</taxon>
        <taxon>Agaricales</taxon>
        <taxon>Marasmiineae</taxon>
        <taxon>Omphalotaceae</taxon>
        <taxon>Collybiopsis</taxon>
        <taxon>Collybiopsis luxurians</taxon>
    </lineage>
</organism>
<evidence type="ECO:0000313" key="14">
    <source>
        <dbReference type="EMBL" id="KIK57049.1"/>
    </source>
</evidence>
<proteinExistence type="inferred from homology"/>
<keyword evidence="8" id="KW-1133">Transmembrane helix</keyword>
<comment type="cofactor">
    <cofactor evidence="1 13">
        <name>heme</name>
        <dbReference type="ChEBI" id="CHEBI:30413"/>
    </cofactor>
</comment>
<dbReference type="GO" id="GO:0016020">
    <property type="term" value="C:membrane"/>
    <property type="evidence" value="ECO:0007669"/>
    <property type="project" value="UniProtKB-SubCell"/>
</dbReference>
<keyword evidence="10 13" id="KW-0408">Iron</keyword>
<comment type="similarity">
    <text evidence="4">Belongs to the cytochrome P450 family.</text>
</comment>
<dbReference type="PANTHER" id="PTHR24305:SF166">
    <property type="entry name" value="CYTOCHROME P450 12A4, MITOCHONDRIAL-RELATED"/>
    <property type="match status" value="1"/>
</dbReference>
<dbReference type="Pfam" id="PF00067">
    <property type="entry name" value="p450"/>
    <property type="match status" value="1"/>
</dbReference>
<dbReference type="GO" id="GO:0005506">
    <property type="term" value="F:iron ion binding"/>
    <property type="evidence" value="ECO:0007669"/>
    <property type="project" value="InterPro"/>
</dbReference>
<evidence type="ECO:0000256" key="13">
    <source>
        <dbReference type="PIRSR" id="PIRSR602401-1"/>
    </source>
</evidence>
<evidence type="ECO:0000256" key="12">
    <source>
        <dbReference type="ARBA" id="ARBA00023136"/>
    </source>
</evidence>
<keyword evidence="6" id="KW-0812">Transmembrane</keyword>
<evidence type="ECO:0000256" key="8">
    <source>
        <dbReference type="ARBA" id="ARBA00022989"/>
    </source>
</evidence>
<dbReference type="GO" id="GO:0016705">
    <property type="term" value="F:oxidoreductase activity, acting on paired donors, with incorporation or reduction of molecular oxygen"/>
    <property type="evidence" value="ECO:0007669"/>
    <property type="project" value="InterPro"/>
</dbReference>
<keyword evidence="11" id="KW-0503">Monooxygenase</keyword>
<dbReference type="CDD" id="cd11069">
    <property type="entry name" value="CYP_FUM15-like"/>
    <property type="match status" value="1"/>
</dbReference>
<evidence type="ECO:0000256" key="11">
    <source>
        <dbReference type="ARBA" id="ARBA00023033"/>
    </source>
</evidence>
<gene>
    <name evidence="14" type="ORF">GYMLUDRAFT_46670</name>
</gene>
<reference evidence="14 15" key="1">
    <citation type="submission" date="2014-04" db="EMBL/GenBank/DDBJ databases">
        <title>Evolutionary Origins and Diversification of the Mycorrhizal Mutualists.</title>
        <authorList>
            <consortium name="DOE Joint Genome Institute"/>
            <consortium name="Mycorrhizal Genomics Consortium"/>
            <person name="Kohler A."/>
            <person name="Kuo A."/>
            <person name="Nagy L.G."/>
            <person name="Floudas D."/>
            <person name="Copeland A."/>
            <person name="Barry K.W."/>
            <person name="Cichocki N."/>
            <person name="Veneault-Fourrey C."/>
            <person name="LaButti K."/>
            <person name="Lindquist E.A."/>
            <person name="Lipzen A."/>
            <person name="Lundell T."/>
            <person name="Morin E."/>
            <person name="Murat C."/>
            <person name="Riley R."/>
            <person name="Ohm R."/>
            <person name="Sun H."/>
            <person name="Tunlid A."/>
            <person name="Henrissat B."/>
            <person name="Grigoriev I.V."/>
            <person name="Hibbett D.S."/>
            <person name="Martin F."/>
        </authorList>
    </citation>
    <scope>NUCLEOTIDE SEQUENCE [LARGE SCALE GENOMIC DNA]</scope>
    <source>
        <strain evidence="14 15">FD-317 M1</strain>
    </source>
</reference>
<dbReference type="AlphaFoldDB" id="A0A0D0C3U0"/>
<dbReference type="PRINTS" id="PR00385">
    <property type="entry name" value="P450"/>
</dbReference>
<evidence type="ECO:0000256" key="9">
    <source>
        <dbReference type="ARBA" id="ARBA00023002"/>
    </source>
</evidence>
<feature type="binding site" description="axial binding residue" evidence="13">
    <location>
        <position position="493"/>
    </location>
    <ligand>
        <name>heme</name>
        <dbReference type="ChEBI" id="CHEBI:30413"/>
    </ligand>
    <ligandPart>
        <name>Fe</name>
        <dbReference type="ChEBI" id="CHEBI:18248"/>
    </ligandPart>
</feature>
<name>A0A0D0C3U0_9AGAR</name>
<accession>A0A0D0C3U0</accession>
<dbReference type="InterPro" id="IPR001128">
    <property type="entry name" value="Cyt_P450"/>
</dbReference>
<keyword evidence="7 13" id="KW-0479">Metal-binding</keyword>
<dbReference type="EMBL" id="KN834793">
    <property type="protein sequence ID" value="KIK57049.1"/>
    <property type="molecule type" value="Genomic_DNA"/>
</dbReference>
<dbReference type="GO" id="GO:0020037">
    <property type="term" value="F:heme binding"/>
    <property type="evidence" value="ECO:0007669"/>
    <property type="project" value="InterPro"/>
</dbReference>
<evidence type="ECO:0008006" key="16">
    <source>
        <dbReference type="Google" id="ProtNLM"/>
    </source>
</evidence>